<dbReference type="PANTHER" id="PTHR43591">
    <property type="entry name" value="METHYLTRANSFERASE"/>
    <property type="match status" value="1"/>
</dbReference>
<dbReference type="Pfam" id="PF08241">
    <property type="entry name" value="Methyltransf_11"/>
    <property type="match status" value="1"/>
</dbReference>
<accession>A0A1T4Q5F9</accession>
<dbReference type="PANTHER" id="PTHR43591:SF24">
    <property type="entry name" value="2-METHOXY-6-POLYPRENYL-1,4-BENZOQUINOL METHYLASE, MITOCHONDRIAL"/>
    <property type="match status" value="1"/>
</dbReference>
<sequence>MSTRKINWVSSLNQVHENAIAALEHKMQQYYARNNNYYETIDFTSSNWADVNETGYNEIQNLAAEAGSICEIGCGSANILYHHPEIENRYHGCDFSPQLIQKNKERYPEAQFNVIRDPAVLPFEDNCFDLVFSVFVIEHSARPASFLDECKRILKPGGRLIILCPDFMGYGRMSSQRAGFSQGTTSQKIAQRRFIDAAITFFDNRMRIPFKCSRLIRQAEKEPLFMVNLAPTVFTDVFLPDVDAVYITNRNEMVAYLQHACTLQENSPALKKYEKERELIFINAIKRRHED</sequence>
<evidence type="ECO:0000259" key="1">
    <source>
        <dbReference type="Pfam" id="PF08241"/>
    </source>
</evidence>
<keyword evidence="3" id="KW-1185">Reference proteome</keyword>
<reference evidence="2 3" key="1">
    <citation type="submission" date="2017-02" db="EMBL/GenBank/DDBJ databases">
        <authorList>
            <person name="Peterson S.W."/>
        </authorList>
    </citation>
    <scope>NUCLEOTIDE SEQUENCE [LARGE SCALE GENOMIC DNA]</scope>
    <source>
        <strain evidence="2 3">DSM 22335</strain>
    </source>
</reference>
<dbReference type="GO" id="GO:0032259">
    <property type="term" value="P:methylation"/>
    <property type="evidence" value="ECO:0007669"/>
    <property type="project" value="UniProtKB-KW"/>
</dbReference>
<organism evidence="2 3">
    <name type="scientific">Sediminibacterium ginsengisoli</name>
    <dbReference type="NCBI Taxonomy" id="413434"/>
    <lineage>
        <taxon>Bacteria</taxon>
        <taxon>Pseudomonadati</taxon>
        <taxon>Bacteroidota</taxon>
        <taxon>Chitinophagia</taxon>
        <taxon>Chitinophagales</taxon>
        <taxon>Chitinophagaceae</taxon>
        <taxon>Sediminibacterium</taxon>
    </lineage>
</organism>
<dbReference type="CDD" id="cd02440">
    <property type="entry name" value="AdoMet_MTases"/>
    <property type="match status" value="1"/>
</dbReference>
<dbReference type="Gene3D" id="3.40.50.150">
    <property type="entry name" value="Vaccinia Virus protein VP39"/>
    <property type="match status" value="1"/>
</dbReference>
<protein>
    <submittedName>
        <fullName evidence="2">Methyltransferase domain-containing protein</fullName>
    </submittedName>
</protein>
<keyword evidence="2" id="KW-0489">Methyltransferase</keyword>
<dbReference type="STRING" id="413434.SAMN04488132_107151"/>
<feature type="domain" description="Methyltransferase type 11" evidence="1">
    <location>
        <begin position="71"/>
        <end position="162"/>
    </location>
</feature>
<name>A0A1T4Q5F9_9BACT</name>
<keyword evidence="2" id="KW-0808">Transferase</keyword>
<dbReference type="GO" id="GO:0008757">
    <property type="term" value="F:S-adenosylmethionine-dependent methyltransferase activity"/>
    <property type="evidence" value="ECO:0007669"/>
    <property type="project" value="InterPro"/>
</dbReference>
<dbReference type="EMBL" id="FUWH01000007">
    <property type="protein sequence ID" value="SJZ98894.1"/>
    <property type="molecule type" value="Genomic_DNA"/>
</dbReference>
<dbReference type="InterPro" id="IPR029063">
    <property type="entry name" value="SAM-dependent_MTases_sf"/>
</dbReference>
<dbReference type="AlphaFoldDB" id="A0A1T4Q5F9"/>
<dbReference type="SUPFAM" id="SSF53335">
    <property type="entry name" value="S-adenosyl-L-methionine-dependent methyltransferases"/>
    <property type="match status" value="1"/>
</dbReference>
<evidence type="ECO:0000313" key="2">
    <source>
        <dbReference type="EMBL" id="SJZ98894.1"/>
    </source>
</evidence>
<proteinExistence type="predicted"/>
<dbReference type="OrthoDB" id="9805171at2"/>
<dbReference type="RefSeq" id="WP_078831916.1">
    <property type="nucleotide sequence ID" value="NZ_FUWH01000007.1"/>
</dbReference>
<dbReference type="InterPro" id="IPR013216">
    <property type="entry name" value="Methyltransf_11"/>
</dbReference>
<gene>
    <name evidence="2" type="ORF">SAMN04488132_107151</name>
</gene>
<evidence type="ECO:0000313" key="3">
    <source>
        <dbReference type="Proteomes" id="UP000190888"/>
    </source>
</evidence>
<dbReference type="Proteomes" id="UP000190888">
    <property type="component" value="Unassembled WGS sequence"/>
</dbReference>